<dbReference type="AlphaFoldDB" id="A0A6A2WI97"/>
<dbReference type="Proteomes" id="UP000436088">
    <property type="component" value="Unassembled WGS sequence"/>
</dbReference>
<dbReference type="FunFam" id="1.10.472.10:FF:000013">
    <property type="entry name" value="Cyclin A1"/>
    <property type="match status" value="1"/>
</dbReference>
<feature type="region of interest" description="Disordered" evidence="6">
    <location>
        <begin position="1"/>
        <end position="25"/>
    </location>
</feature>
<evidence type="ECO:0000256" key="5">
    <source>
        <dbReference type="RuleBase" id="RU000383"/>
    </source>
</evidence>
<evidence type="ECO:0000256" key="2">
    <source>
        <dbReference type="ARBA" id="ARBA00022618"/>
    </source>
</evidence>
<dbReference type="GO" id="GO:0016538">
    <property type="term" value="F:cyclin-dependent protein serine/threonine kinase regulator activity"/>
    <property type="evidence" value="ECO:0007669"/>
    <property type="project" value="InterPro"/>
</dbReference>
<dbReference type="SUPFAM" id="SSF47954">
    <property type="entry name" value="Cyclin-like"/>
    <property type="match status" value="2"/>
</dbReference>
<dbReference type="GO" id="GO:0044772">
    <property type="term" value="P:mitotic cell cycle phase transition"/>
    <property type="evidence" value="ECO:0007669"/>
    <property type="project" value="InterPro"/>
</dbReference>
<evidence type="ECO:0000313" key="9">
    <source>
        <dbReference type="EMBL" id="KAE8658853.1"/>
    </source>
</evidence>
<comment type="similarity">
    <text evidence="1">Belongs to the cyclin family. Cyclin AB subfamily.</text>
</comment>
<dbReference type="FunFam" id="1.10.472.10:FF:000167">
    <property type="entry name" value="Mitotic cyclin 6"/>
    <property type="match status" value="1"/>
</dbReference>
<dbReference type="CDD" id="cd20562">
    <property type="entry name" value="CYCLIN_AtCycA_like_rpt1"/>
    <property type="match status" value="1"/>
</dbReference>
<dbReference type="InterPro" id="IPR036915">
    <property type="entry name" value="Cyclin-like_sf"/>
</dbReference>
<dbReference type="InterPro" id="IPR006671">
    <property type="entry name" value="Cyclin_N"/>
</dbReference>
<dbReference type="PROSITE" id="PS00292">
    <property type="entry name" value="CYCLINS"/>
    <property type="match status" value="1"/>
</dbReference>
<dbReference type="InterPro" id="IPR013763">
    <property type="entry name" value="Cyclin-like_dom"/>
</dbReference>
<reference evidence="9" key="1">
    <citation type="submission" date="2019-09" db="EMBL/GenBank/DDBJ databases">
        <title>Draft genome information of white flower Hibiscus syriacus.</title>
        <authorList>
            <person name="Kim Y.-M."/>
        </authorList>
    </citation>
    <scope>NUCLEOTIDE SEQUENCE [LARGE SCALE GENOMIC DNA]</scope>
    <source>
        <strain evidence="9">YM2019G1</strain>
    </source>
</reference>
<evidence type="ECO:0000256" key="3">
    <source>
        <dbReference type="ARBA" id="ARBA00023127"/>
    </source>
</evidence>
<protein>
    <submittedName>
        <fullName evidence="9">Cyclin-A3-1</fullName>
    </submittedName>
</protein>
<organism evidence="9 10">
    <name type="scientific">Hibiscus syriacus</name>
    <name type="common">Rose of Sharon</name>
    <dbReference type="NCBI Taxonomy" id="106335"/>
    <lineage>
        <taxon>Eukaryota</taxon>
        <taxon>Viridiplantae</taxon>
        <taxon>Streptophyta</taxon>
        <taxon>Embryophyta</taxon>
        <taxon>Tracheophyta</taxon>
        <taxon>Spermatophyta</taxon>
        <taxon>Magnoliopsida</taxon>
        <taxon>eudicotyledons</taxon>
        <taxon>Gunneridae</taxon>
        <taxon>Pentapetalae</taxon>
        <taxon>rosids</taxon>
        <taxon>malvids</taxon>
        <taxon>Malvales</taxon>
        <taxon>Malvaceae</taxon>
        <taxon>Malvoideae</taxon>
        <taxon>Hibiscus</taxon>
    </lineage>
</organism>
<dbReference type="SMART" id="SM00385">
    <property type="entry name" value="CYCLIN"/>
    <property type="match status" value="2"/>
</dbReference>
<dbReference type="InterPro" id="IPR004367">
    <property type="entry name" value="Cyclin_C-dom"/>
</dbReference>
<feature type="domain" description="Cyclin-like" evidence="7">
    <location>
        <begin position="148"/>
        <end position="232"/>
    </location>
</feature>
<name>A0A6A2WI97_HIBSY</name>
<dbReference type="InterPro" id="IPR046965">
    <property type="entry name" value="Cyclin_A/B-like"/>
</dbReference>
<proteinExistence type="inferred from homology"/>
<dbReference type="EMBL" id="VEPZ02001741">
    <property type="protein sequence ID" value="KAE8658853.1"/>
    <property type="molecule type" value="Genomic_DNA"/>
</dbReference>
<gene>
    <name evidence="9" type="ORF">F3Y22_tig00116968pilonHSYRG00078</name>
</gene>
<evidence type="ECO:0000313" key="10">
    <source>
        <dbReference type="Proteomes" id="UP000436088"/>
    </source>
</evidence>
<dbReference type="Gene3D" id="1.10.472.10">
    <property type="entry name" value="Cyclin-like"/>
    <property type="match status" value="2"/>
</dbReference>
<dbReference type="GO" id="GO:0051301">
    <property type="term" value="P:cell division"/>
    <property type="evidence" value="ECO:0007669"/>
    <property type="project" value="UniProtKB-KW"/>
</dbReference>
<dbReference type="PANTHER" id="PTHR10177">
    <property type="entry name" value="CYCLINS"/>
    <property type="match status" value="1"/>
</dbReference>
<sequence length="391" mass="44479">MADQENHARVTRAASKKRAAELAGLPEGEVVTKKRVVLGVLSNLSNIVVSGNKVQGKENQKQRPKGKLKTKTRVVKTALKARKEETEDDKQADIDAISVDPQMYGHYVSDIYEYLRQMEVDPKRRPLPNYIEKVQKDVTTNMRGVLVDWLVEVADEYKLVSDTLYITVSYIDRYLSLNAINRQRLQLLGVSSMLIASKYEEIHPPNVEDFCYITYNTYKKDEVVKMEADILKALKFELGNPTVKTFLRRFARVAQGDYKASSLQLEFLGCYLAELSLLDYGCVKFLPSMIAASVMFLASFIIQPKRHPWSPVMQEYSGYKASDLKECVPIIHDLYSSKRGGALQAVREKYKQHKFKCVSTMPACPEIPDSYFEDVQEVAVSLFEDVDVSDL</sequence>
<dbReference type="InterPro" id="IPR048258">
    <property type="entry name" value="Cyclins_cyclin-box"/>
</dbReference>
<accession>A0A6A2WI97</accession>
<feature type="domain" description="Cyclin-like" evidence="7">
    <location>
        <begin position="245"/>
        <end position="333"/>
    </location>
</feature>
<keyword evidence="3 5" id="KW-0195">Cyclin</keyword>
<evidence type="ECO:0000259" key="7">
    <source>
        <dbReference type="SMART" id="SM00385"/>
    </source>
</evidence>
<dbReference type="OrthoDB" id="5590282at2759"/>
<evidence type="ECO:0000256" key="6">
    <source>
        <dbReference type="SAM" id="MobiDB-lite"/>
    </source>
</evidence>
<dbReference type="PIRSF" id="PIRSF001771">
    <property type="entry name" value="Cyclin_A_B_D_E"/>
    <property type="match status" value="1"/>
</dbReference>
<keyword evidence="4" id="KW-0131">Cell cycle</keyword>
<dbReference type="Pfam" id="PF02984">
    <property type="entry name" value="Cyclin_C"/>
    <property type="match status" value="1"/>
</dbReference>
<feature type="domain" description="Cyclin C-terminal" evidence="8">
    <location>
        <begin position="241"/>
        <end position="364"/>
    </location>
</feature>
<comment type="caution">
    <text evidence="9">The sequence shown here is derived from an EMBL/GenBank/DDBJ whole genome shotgun (WGS) entry which is preliminary data.</text>
</comment>
<keyword evidence="2" id="KW-0132">Cell division</keyword>
<dbReference type="Pfam" id="PF00134">
    <property type="entry name" value="Cyclin_N"/>
    <property type="match status" value="1"/>
</dbReference>
<dbReference type="SMART" id="SM01332">
    <property type="entry name" value="Cyclin_C"/>
    <property type="match status" value="1"/>
</dbReference>
<dbReference type="CDD" id="cd20506">
    <property type="entry name" value="CYCLIN_AtCycA-like_rpt2"/>
    <property type="match status" value="1"/>
</dbReference>
<evidence type="ECO:0000256" key="4">
    <source>
        <dbReference type="ARBA" id="ARBA00023306"/>
    </source>
</evidence>
<evidence type="ECO:0000259" key="8">
    <source>
        <dbReference type="SMART" id="SM01332"/>
    </source>
</evidence>
<evidence type="ECO:0000256" key="1">
    <source>
        <dbReference type="ARBA" id="ARBA00006955"/>
    </source>
</evidence>
<keyword evidence="10" id="KW-1185">Reference proteome</keyword>
<dbReference type="InterPro" id="IPR039361">
    <property type="entry name" value="Cyclin"/>
</dbReference>